<reference evidence="2" key="1">
    <citation type="submission" date="2017-09" db="EMBL/GenBank/DDBJ databases">
        <title>Depth-based differentiation of microbial function through sediment-hosted aquifers and enrichment of novel symbionts in the deep terrestrial subsurface.</title>
        <authorList>
            <person name="Probst A.J."/>
            <person name="Ladd B."/>
            <person name="Jarett J.K."/>
            <person name="Geller-Mcgrath D.E."/>
            <person name="Sieber C.M.K."/>
            <person name="Emerson J.B."/>
            <person name="Anantharaman K."/>
            <person name="Thomas B.C."/>
            <person name="Malmstrom R."/>
            <person name="Stieglmeier M."/>
            <person name="Klingl A."/>
            <person name="Woyke T."/>
            <person name="Ryan C.M."/>
            <person name="Banfield J.F."/>
        </authorList>
    </citation>
    <scope>NUCLEOTIDE SEQUENCE [LARGE SCALE GENOMIC DNA]</scope>
</reference>
<dbReference type="AlphaFoldDB" id="A0A2M6WTB1"/>
<comment type="caution">
    <text evidence="1">The sequence shown here is derived from an EMBL/GenBank/DDBJ whole genome shotgun (WGS) entry which is preliminary data.</text>
</comment>
<gene>
    <name evidence="1" type="ORF">COT94_02070</name>
</gene>
<organism evidence="1 2">
    <name type="scientific">Candidatus Falkowbacteria bacterium CG10_big_fil_rev_8_21_14_0_10_37_14</name>
    <dbReference type="NCBI Taxonomy" id="1974561"/>
    <lineage>
        <taxon>Bacteria</taxon>
        <taxon>Candidatus Falkowiibacteriota</taxon>
    </lineage>
</organism>
<dbReference type="Proteomes" id="UP000228533">
    <property type="component" value="Unassembled WGS sequence"/>
</dbReference>
<accession>A0A2M6WTB1</accession>
<proteinExistence type="predicted"/>
<name>A0A2M6WTB1_9BACT</name>
<dbReference type="EMBL" id="PFAM01000013">
    <property type="protein sequence ID" value="PIT96030.1"/>
    <property type="molecule type" value="Genomic_DNA"/>
</dbReference>
<evidence type="ECO:0000313" key="2">
    <source>
        <dbReference type="Proteomes" id="UP000228533"/>
    </source>
</evidence>
<sequence length="75" mass="8573">MKNIEIIICGVEINPSNFETAKTFEVRGRERVDSKDDADVSITLRFPDDEKSCGQMQFSAFFSNEIPDNHDDDED</sequence>
<evidence type="ECO:0000313" key="1">
    <source>
        <dbReference type="EMBL" id="PIT96030.1"/>
    </source>
</evidence>
<protein>
    <submittedName>
        <fullName evidence="1">Uncharacterized protein</fullName>
    </submittedName>
</protein>